<dbReference type="EMBL" id="ASRH01000008">
    <property type="protein sequence ID" value="EWG06723.1"/>
    <property type="molecule type" value="Genomic_DNA"/>
</dbReference>
<keyword evidence="1" id="KW-0677">Repeat</keyword>
<evidence type="ECO:0000256" key="2">
    <source>
        <dbReference type="ARBA" id="ARBA00022803"/>
    </source>
</evidence>
<dbReference type="SMART" id="SM00028">
    <property type="entry name" value="TPR"/>
    <property type="match status" value="5"/>
</dbReference>
<dbReference type="PANTHER" id="PTHR44858:SF1">
    <property type="entry name" value="UDP-N-ACETYLGLUCOSAMINE--PEPTIDE N-ACETYLGLUCOSAMINYLTRANSFERASE SPINDLY-RELATED"/>
    <property type="match status" value="1"/>
</dbReference>
<dbReference type="PANTHER" id="PTHR44858">
    <property type="entry name" value="TETRATRICOPEPTIDE REPEAT PROTEIN 6"/>
    <property type="match status" value="1"/>
</dbReference>
<organism evidence="4 5">
    <name type="scientific">Candidatus Aramenus sulfurataquae</name>
    <dbReference type="NCBI Taxonomy" id="1326980"/>
    <lineage>
        <taxon>Archaea</taxon>
        <taxon>Thermoproteota</taxon>
        <taxon>Thermoprotei</taxon>
        <taxon>Sulfolobales</taxon>
        <taxon>Sulfolobaceae</taxon>
        <taxon>Candidatus Aramenus</taxon>
    </lineage>
</organism>
<dbReference type="AlphaFoldDB" id="W7KKF3"/>
<keyword evidence="5" id="KW-1185">Reference proteome</keyword>
<comment type="caution">
    <text evidence="4">The sequence shown here is derived from an EMBL/GenBank/DDBJ whole genome shotgun (WGS) entry which is preliminary data.</text>
</comment>
<dbReference type="Proteomes" id="UP000054284">
    <property type="component" value="Unassembled WGS sequence"/>
</dbReference>
<gene>
    <name evidence="4" type="ORF">ASUL_07894</name>
</gene>
<feature type="repeat" description="TPR" evidence="3">
    <location>
        <begin position="64"/>
        <end position="97"/>
    </location>
</feature>
<proteinExistence type="predicted"/>
<accession>W7KKF3</accession>
<dbReference type="PROSITE" id="PS50005">
    <property type="entry name" value="TPR"/>
    <property type="match status" value="1"/>
</dbReference>
<reference evidence="4 5" key="1">
    <citation type="journal article" date="2014" name="Genome Announc.">
        <title>Draft Genome Sequence of the Sulfolobales Archaeon AZ1, Obtained through Metagenomic Analysis of a Mexican Hot Spring.</title>
        <authorList>
            <person name="Servin-Garciduenas L.E."/>
            <person name="Martinez-Romero E."/>
        </authorList>
    </citation>
    <scope>NUCLEOTIDE SEQUENCE [LARGE SCALE GENOMIC DNA]</scope>
    <source>
        <strain evidence="4">AZ1-illumnia</strain>
    </source>
</reference>
<dbReference type="InterPro" id="IPR019734">
    <property type="entry name" value="TPR_rpt"/>
</dbReference>
<evidence type="ECO:0000256" key="1">
    <source>
        <dbReference type="ARBA" id="ARBA00022737"/>
    </source>
</evidence>
<dbReference type="Pfam" id="PF14559">
    <property type="entry name" value="TPR_19"/>
    <property type="match status" value="1"/>
</dbReference>
<name>W7KKF3_9CREN</name>
<evidence type="ECO:0000313" key="5">
    <source>
        <dbReference type="Proteomes" id="UP000054284"/>
    </source>
</evidence>
<sequence length="254" mass="29718">MEDPIEEGLKLLEEKKPEEVLRLLDGIDLPEAYALRARAYLLSREEEKAVKELDRGTERFPYSHMLYFEKALLFLAMDKLEEALEQVKRALEIMPYSYDYKKLEAEILFRQGKYEDAFNVLGDVIRLKPDDVEARLMRAECFYALGKYLDALYEINRALEYDNKNPYLHFLKGRVYLETRYYKLAESEFRIALSLKADPEFAVGLAVAEFLGGEREKALQEIEKAMKLFPDYKRAREVYETMLNQTGTGNISSK</sequence>
<evidence type="ECO:0008006" key="6">
    <source>
        <dbReference type="Google" id="ProtNLM"/>
    </source>
</evidence>
<dbReference type="InterPro" id="IPR050498">
    <property type="entry name" value="Ycf3"/>
</dbReference>
<protein>
    <recommendedName>
        <fullName evidence="6">TPR repeat-containing protein</fullName>
    </recommendedName>
</protein>
<evidence type="ECO:0000256" key="3">
    <source>
        <dbReference type="PROSITE-ProRule" id="PRU00339"/>
    </source>
</evidence>
<dbReference type="InterPro" id="IPR011990">
    <property type="entry name" value="TPR-like_helical_dom_sf"/>
</dbReference>
<evidence type="ECO:0000313" key="4">
    <source>
        <dbReference type="EMBL" id="EWG06723.1"/>
    </source>
</evidence>
<keyword evidence="2 3" id="KW-0802">TPR repeat</keyword>
<dbReference type="SUPFAM" id="SSF48452">
    <property type="entry name" value="TPR-like"/>
    <property type="match status" value="2"/>
</dbReference>
<dbReference type="Gene3D" id="1.25.40.10">
    <property type="entry name" value="Tetratricopeptide repeat domain"/>
    <property type="match status" value="1"/>
</dbReference>